<gene>
    <name evidence="6" type="ORF">PLOB_00044423</name>
</gene>
<comment type="caution">
    <text evidence="6">The sequence shown here is derived from an EMBL/GenBank/DDBJ whole genome shotgun (WGS) entry which is preliminary data.</text>
</comment>
<dbReference type="InterPro" id="IPR045371">
    <property type="entry name" value="ADAMTS_CR_3"/>
</dbReference>
<organism evidence="6 7">
    <name type="scientific">Porites lobata</name>
    <dbReference type="NCBI Taxonomy" id="104759"/>
    <lineage>
        <taxon>Eukaryota</taxon>
        <taxon>Metazoa</taxon>
        <taxon>Cnidaria</taxon>
        <taxon>Anthozoa</taxon>
        <taxon>Hexacorallia</taxon>
        <taxon>Scleractinia</taxon>
        <taxon>Fungiina</taxon>
        <taxon>Poritidae</taxon>
        <taxon>Porites</taxon>
    </lineage>
</organism>
<keyword evidence="7" id="KW-1185">Reference proteome</keyword>
<comment type="subcellular location">
    <subcellularLocation>
        <location evidence="1">Secreted</location>
    </subcellularLocation>
</comment>
<dbReference type="Pfam" id="PF00090">
    <property type="entry name" value="TSP_1"/>
    <property type="match status" value="3"/>
</dbReference>
<keyword evidence="2" id="KW-0964">Secreted</keyword>
<dbReference type="Pfam" id="PF19236">
    <property type="entry name" value="ADAMTS_CR_3"/>
    <property type="match status" value="1"/>
</dbReference>
<dbReference type="Pfam" id="PF05986">
    <property type="entry name" value="ADAMTS_spacer1"/>
    <property type="match status" value="1"/>
</dbReference>
<evidence type="ECO:0000256" key="2">
    <source>
        <dbReference type="ARBA" id="ARBA00022525"/>
    </source>
</evidence>
<dbReference type="InterPro" id="IPR036383">
    <property type="entry name" value="TSP1_rpt_sf"/>
</dbReference>
<dbReference type="EMBL" id="CALNXK010000075">
    <property type="protein sequence ID" value="CAH3144961.1"/>
    <property type="molecule type" value="Genomic_DNA"/>
</dbReference>
<accession>A0ABN8PKE1</accession>
<dbReference type="Gene3D" id="2.20.100.10">
    <property type="entry name" value="Thrombospondin type-1 (TSP1) repeat"/>
    <property type="match status" value="3"/>
</dbReference>
<evidence type="ECO:0000256" key="1">
    <source>
        <dbReference type="ARBA" id="ARBA00004613"/>
    </source>
</evidence>
<feature type="domain" description="ADAMTS/ADAMTS-like Spacer 1" evidence="4">
    <location>
        <begin position="174"/>
        <end position="276"/>
    </location>
</feature>
<dbReference type="SUPFAM" id="SSF82895">
    <property type="entry name" value="TSP-1 type 1 repeat"/>
    <property type="match status" value="3"/>
</dbReference>
<dbReference type="PROSITE" id="PS50092">
    <property type="entry name" value="TSP1"/>
    <property type="match status" value="3"/>
</dbReference>
<dbReference type="PRINTS" id="PR01857">
    <property type="entry name" value="ADAMTSFAMILY"/>
</dbReference>
<evidence type="ECO:0000259" key="5">
    <source>
        <dbReference type="Pfam" id="PF19236"/>
    </source>
</evidence>
<dbReference type="Gene3D" id="2.60.120.830">
    <property type="match status" value="1"/>
</dbReference>
<dbReference type="PANTHER" id="PTHR13723:SF281">
    <property type="entry name" value="PAPILIN"/>
    <property type="match status" value="1"/>
</dbReference>
<feature type="non-terminal residue" evidence="6">
    <location>
        <position position="1"/>
    </location>
</feature>
<dbReference type="SMART" id="SM00209">
    <property type="entry name" value="TSP1"/>
    <property type="match status" value="3"/>
</dbReference>
<dbReference type="InterPro" id="IPR050439">
    <property type="entry name" value="ADAMTS_ADAMTS-like"/>
</dbReference>
<name>A0ABN8PKE1_9CNID</name>
<dbReference type="InterPro" id="IPR013273">
    <property type="entry name" value="ADAMTS/ADAMTS-like"/>
</dbReference>
<dbReference type="InterPro" id="IPR000884">
    <property type="entry name" value="TSP1_rpt"/>
</dbReference>
<dbReference type="PANTHER" id="PTHR13723">
    <property type="entry name" value="ADAMTS A DISINTEGRIN AND METALLOPROTEASE WITH THROMBOSPONDIN MOTIFS PROTEASE"/>
    <property type="match status" value="1"/>
</dbReference>
<evidence type="ECO:0000313" key="6">
    <source>
        <dbReference type="EMBL" id="CAH3144961.1"/>
    </source>
</evidence>
<reference evidence="6 7" key="1">
    <citation type="submission" date="2022-05" db="EMBL/GenBank/DDBJ databases">
        <authorList>
            <consortium name="Genoscope - CEA"/>
            <person name="William W."/>
        </authorList>
    </citation>
    <scope>NUCLEOTIDE SEQUENCE [LARGE SCALE GENOMIC DNA]</scope>
</reference>
<dbReference type="InterPro" id="IPR010294">
    <property type="entry name" value="ADAMTS_spacer1"/>
</dbReference>
<feature type="non-terminal residue" evidence="6">
    <location>
        <position position="398"/>
    </location>
</feature>
<evidence type="ECO:0000256" key="3">
    <source>
        <dbReference type="ARBA" id="ARBA00023157"/>
    </source>
</evidence>
<proteinExistence type="predicted"/>
<feature type="domain" description="ADAMTS/ADAMTS-like cysteine-rich" evidence="5">
    <location>
        <begin position="84"/>
        <end position="157"/>
    </location>
</feature>
<evidence type="ECO:0000313" key="7">
    <source>
        <dbReference type="Proteomes" id="UP001159405"/>
    </source>
</evidence>
<keyword evidence="3" id="KW-1015">Disulfide bond</keyword>
<evidence type="ECO:0000259" key="4">
    <source>
        <dbReference type="Pfam" id="PF05986"/>
    </source>
</evidence>
<dbReference type="Proteomes" id="UP001159405">
    <property type="component" value="Unassembled WGS sequence"/>
</dbReference>
<protein>
    <submittedName>
        <fullName evidence="6">Uncharacterized protein</fullName>
    </submittedName>
</protein>
<sequence>EQGEDFYEWSVWSPCSRSCGIGVKFRGQLCLRKNKALCVEKPIIYETCNPQACPPGGTSFRDLQCGIYNDRNIFINGHKAKWLSYVRGDNECLLFCYPQGGQLFYYFGKAKDGTQCSKEPRGVCIRGRCKPVGWDNVLESGVYLDKCRVCGGNSTTCEPVRGRIERSPNHFEKMSGYAEVMVIPKVQGLILYSSIYNILNFFISAIKRKNGDYVFNGDRIASWSGLYKIGDVDVQYTKFSNNIRETIQIPGPSEEDIYVMCLLITGKLNTSFEYWMPIKDTKGNRLDLLIEWGRWTACSTTCGGGIKVRARKRGNGDVSSFLGGETDVQRCGDVPCDEMMSEWSEWGPWDDCSASCGGGARMRFRYCKTPNQSTDRSSCLGDRYAVELCNAQECPTEG</sequence>